<dbReference type="AlphaFoldDB" id="A0A7K0CJY7"/>
<dbReference type="OrthoDB" id="4275197at2"/>
<dbReference type="PROSITE" id="PS51318">
    <property type="entry name" value="TAT"/>
    <property type="match status" value="1"/>
</dbReference>
<reference evidence="2 3" key="1">
    <citation type="submission" date="2019-10" db="EMBL/GenBank/DDBJ databases">
        <title>Streptomyces smaragdinus sp. nov. and Streptomyces fabii sp. nov., isolated from the gut of fungus growing-termite Macrotermes natalensis.</title>
        <authorList>
            <person name="Schwitalla J."/>
            <person name="Benndorf R."/>
            <person name="Martin K."/>
            <person name="De Beer W."/>
            <person name="Kaster A.-K."/>
            <person name="Vollmers J."/>
            <person name="Poulsen M."/>
            <person name="Beemelmanns C."/>
        </authorList>
    </citation>
    <scope>NUCLEOTIDE SEQUENCE [LARGE SCALE GENOMIC DNA]</scope>
    <source>
        <strain evidence="2 3">RB5</strain>
    </source>
</reference>
<evidence type="ECO:0000313" key="3">
    <source>
        <dbReference type="Proteomes" id="UP000466345"/>
    </source>
</evidence>
<keyword evidence="3" id="KW-1185">Reference proteome</keyword>
<protein>
    <recommendedName>
        <fullName evidence="4">Secreted protein</fullName>
    </recommendedName>
</protein>
<gene>
    <name evidence="2" type="ORF">SRB5_39710</name>
</gene>
<dbReference type="RefSeq" id="WP_153453870.1">
    <property type="nucleotide sequence ID" value="NZ_WEGJ01000015.1"/>
</dbReference>
<accession>A0A7K0CJY7</accession>
<feature type="signal peptide" evidence="1">
    <location>
        <begin position="1"/>
        <end position="31"/>
    </location>
</feature>
<feature type="chain" id="PRO_5029905728" description="Secreted protein" evidence="1">
    <location>
        <begin position="32"/>
        <end position="116"/>
    </location>
</feature>
<organism evidence="2 3">
    <name type="scientific">Streptomyces smaragdinus</name>
    <dbReference type="NCBI Taxonomy" id="2585196"/>
    <lineage>
        <taxon>Bacteria</taxon>
        <taxon>Bacillati</taxon>
        <taxon>Actinomycetota</taxon>
        <taxon>Actinomycetes</taxon>
        <taxon>Kitasatosporales</taxon>
        <taxon>Streptomycetaceae</taxon>
        <taxon>Streptomyces</taxon>
    </lineage>
</organism>
<proteinExistence type="predicted"/>
<dbReference type="InterPro" id="IPR006311">
    <property type="entry name" value="TAT_signal"/>
</dbReference>
<sequence>MSHFTRKLAVAAAAVAALAGAVALPTAQAQAAPGQEECWMPVLSVCAEDVEGNSRQLVRPEEIVIPPLAKARNQDHQPWCFYGHPGFENPVAQLLPGDEQPFDRPVFSAKPGPCEY</sequence>
<dbReference type="Proteomes" id="UP000466345">
    <property type="component" value="Unassembled WGS sequence"/>
</dbReference>
<evidence type="ECO:0000256" key="1">
    <source>
        <dbReference type="SAM" id="SignalP"/>
    </source>
</evidence>
<comment type="caution">
    <text evidence="2">The sequence shown here is derived from an EMBL/GenBank/DDBJ whole genome shotgun (WGS) entry which is preliminary data.</text>
</comment>
<keyword evidence="1" id="KW-0732">Signal</keyword>
<evidence type="ECO:0008006" key="4">
    <source>
        <dbReference type="Google" id="ProtNLM"/>
    </source>
</evidence>
<dbReference type="EMBL" id="WEGJ01000015">
    <property type="protein sequence ID" value="MQY13815.1"/>
    <property type="molecule type" value="Genomic_DNA"/>
</dbReference>
<name>A0A7K0CJY7_9ACTN</name>
<evidence type="ECO:0000313" key="2">
    <source>
        <dbReference type="EMBL" id="MQY13815.1"/>
    </source>
</evidence>